<reference evidence="4" key="2">
    <citation type="submission" date="2024-06" db="UniProtKB">
        <authorList>
            <consortium name="EnsemblMetazoa"/>
        </authorList>
    </citation>
    <scope>IDENTIFICATION</scope>
</reference>
<dbReference type="GO" id="GO:0007165">
    <property type="term" value="P:signal transduction"/>
    <property type="evidence" value="ECO:0007669"/>
    <property type="project" value="InterPro"/>
</dbReference>
<dbReference type="RefSeq" id="XP_019861881.1">
    <property type="nucleotide sequence ID" value="XM_020006322.1"/>
</dbReference>
<name>A0AAN0JXF8_AMPQE</name>
<dbReference type="AlphaFoldDB" id="A0AAN0JXF8"/>
<feature type="compositionally biased region" description="Polar residues" evidence="1">
    <location>
        <begin position="554"/>
        <end position="564"/>
    </location>
</feature>
<proteinExistence type="predicted"/>
<dbReference type="Proteomes" id="UP000007879">
    <property type="component" value="Unassembled WGS sequence"/>
</dbReference>
<dbReference type="PROSITE" id="PS50017">
    <property type="entry name" value="DEATH_DOMAIN"/>
    <property type="match status" value="1"/>
</dbReference>
<feature type="region of interest" description="Disordered" evidence="1">
    <location>
        <begin position="371"/>
        <end position="394"/>
    </location>
</feature>
<evidence type="ECO:0000313" key="4">
    <source>
        <dbReference type="EnsemblMetazoa" id="XP_019861881.1"/>
    </source>
</evidence>
<feature type="region of interest" description="Disordered" evidence="1">
    <location>
        <begin position="541"/>
        <end position="564"/>
    </location>
</feature>
<evidence type="ECO:0000313" key="5">
    <source>
        <dbReference type="Proteomes" id="UP000007879"/>
    </source>
</evidence>
<evidence type="ECO:0000256" key="2">
    <source>
        <dbReference type="SAM" id="Phobius"/>
    </source>
</evidence>
<reference evidence="5" key="1">
    <citation type="journal article" date="2010" name="Nature">
        <title>The Amphimedon queenslandica genome and the evolution of animal complexity.</title>
        <authorList>
            <person name="Srivastava M."/>
            <person name="Simakov O."/>
            <person name="Chapman J."/>
            <person name="Fahey B."/>
            <person name="Gauthier M.E."/>
            <person name="Mitros T."/>
            <person name="Richards G.S."/>
            <person name="Conaco C."/>
            <person name="Dacre M."/>
            <person name="Hellsten U."/>
            <person name="Larroux C."/>
            <person name="Putnam N.H."/>
            <person name="Stanke M."/>
            <person name="Adamska M."/>
            <person name="Darling A."/>
            <person name="Degnan S.M."/>
            <person name="Oakley T.H."/>
            <person name="Plachetzki D.C."/>
            <person name="Zhai Y."/>
            <person name="Adamski M."/>
            <person name="Calcino A."/>
            <person name="Cummins S.F."/>
            <person name="Goodstein D.M."/>
            <person name="Harris C."/>
            <person name="Jackson D.J."/>
            <person name="Leys S.P."/>
            <person name="Shu S."/>
            <person name="Woodcroft B.J."/>
            <person name="Vervoort M."/>
            <person name="Kosik K.S."/>
            <person name="Manning G."/>
            <person name="Degnan B.M."/>
            <person name="Rokhsar D.S."/>
        </authorList>
    </citation>
    <scope>NUCLEOTIDE SEQUENCE [LARGE SCALE GENOMIC DNA]</scope>
</reference>
<keyword evidence="2" id="KW-0472">Membrane</keyword>
<feature type="transmembrane region" description="Helical" evidence="2">
    <location>
        <begin position="12"/>
        <end position="37"/>
    </location>
</feature>
<feature type="compositionally biased region" description="Basic and acidic residues" evidence="1">
    <location>
        <begin position="376"/>
        <end position="385"/>
    </location>
</feature>
<keyword evidence="2" id="KW-1133">Transmembrane helix</keyword>
<keyword evidence="2" id="KW-0812">Transmembrane</keyword>
<evidence type="ECO:0000259" key="3">
    <source>
        <dbReference type="PROSITE" id="PS50017"/>
    </source>
</evidence>
<dbReference type="GeneID" id="109590396"/>
<dbReference type="EnsemblMetazoa" id="XM_020006322.1">
    <property type="protein sequence ID" value="XP_019861881.1"/>
    <property type="gene ID" value="LOC109590396"/>
</dbReference>
<dbReference type="InterPro" id="IPR011029">
    <property type="entry name" value="DEATH-like_dom_sf"/>
</dbReference>
<evidence type="ECO:0000256" key="1">
    <source>
        <dbReference type="SAM" id="MobiDB-lite"/>
    </source>
</evidence>
<dbReference type="CDD" id="cd01670">
    <property type="entry name" value="Death"/>
    <property type="match status" value="1"/>
</dbReference>
<keyword evidence="5" id="KW-1185">Reference proteome</keyword>
<dbReference type="Pfam" id="PF00531">
    <property type="entry name" value="Death"/>
    <property type="match status" value="1"/>
</dbReference>
<dbReference type="SUPFAM" id="SSF47986">
    <property type="entry name" value="DEATH domain"/>
    <property type="match status" value="1"/>
</dbReference>
<dbReference type="Gene3D" id="1.10.533.10">
    <property type="entry name" value="Death Domain, Fas"/>
    <property type="match status" value="1"/>
</dbReference>
<dbReference type="InterPro" id="IPR000488">
    <property type="entry name" value="Death_dom"/>
</dbReference>
<protein>
    <recommendedName>
        <fullName evidence="3">Death domain-containing protein</fullName>
    </recommendedName>
</protein>
<accession>A0AAN0JXF8</accession>
<feature type="domain" description="Death" evidence="3">
    <location>
        <begin position="598"/>
        <end position="664"/>
    </location>
</feature>
<organism evidence="4 5">
    <name type="scientific">Amphimedon queenslandica</name>
    <name type="common">Sponge</name>
    <dbReference type="NCBI Taxonomy" id="400682"/>
    <lineage>
        <taxon>Eukaryota</taxon>
        <taxon>Metazoa</taxon>
        <taxon>Porifera</taxon>
        <taxon>Demospongiae</taxon>
        <taxon>Heteroscleromorpha</taxon>
        <taxon>Haplosclerida</taxon>
        <taxon>Niphatidae</taxon>
        <taxon>Amphimedon</taxon>
    </lineage>
</organism>
<sequence length="664" mass="74789">MCNLRERCYDWGLAYIVLMGLCGSILRFSFVIAALFISVIPNATIISSGDSTIGDMLDDSSALFEVNSPAIAEVKFEIYHEYTIFETDHIPPIITEDLHSQQIYISVLWRKVYDLNYLGSYNPFYLLAGSSIQYNITIEPTEMLNLENAACLYLFDNRTSFNNFVNSNLNSQVIIARHCFTSNATYSYFFNITTDGVYYVGAEVESGFTIQANGSVVCKRYNTTGLKQTCDHSHTCTVTVCNTFICADESTTYFLIQPTNTTDMLHTFSSSILHGSIYDGFIATTVLGIFFCCCCCCLNCFSMCIIPHMDCDHFSLVPVMDALFDCCEGCHKKMTRRRQFDSRISHKTRGSVDSFDKDLNLKFYLSSVVDTPSTDNTREDEERNIDPPLPSLVPIEEENNQNELSNQLAAEPDDDPPKYWDIFNQEGNTTNVIERQQQELLVQHTCSVTEQSPSDTIDHSEDNNINTISAANPLNTVVIHTNQAESVQSVPLDDVLLPLPSPLEAYMTLSLHSPEVESVGAVNECSNSADSDVLPHETIEKEKEEMQSSDEDTSTYTPESSTVESLPMYESLPSKFKRLNESHAPIILSAIKDLVGLWDIVGIHLGIDNADLERIKYRHSTDVDHCRTEMILVWLRRRDATRHRLIEALKEAGRYDIAHKVKGL</sequence>
<dbReference type="KEGG" id="aqu:109590396"/>